<dbReference type="Proteomes" id="UP000642284">
    <property type="component" value="Unassembled WGS sequence"/>
</dbReference>
<comment type="caution">
    <text evidence="1">The sequence shown here is derived from an EMBL/GenBank/DDBJ whole genome shotgun (WGS) entry which is preliminary data.</text>
</comment>
<gene>
    <name evidence="1" type="ORF">H9Y04_16045</name>
</gene>
<reference evidence="1 2" key="1">
    <citation type="submission" date="2020-08" db="EMBL/GenBank/DDBJ databases">
        <title>Genemic of Streptomyces polyaspartic.</title>
        <authorList>
            <person name="Liu W."/>
        </authorList>
    </citation>
    <scope>NUCLEOTIDE SEQUENCE [LARGE SCALE GENOMIC DNA]</scope>
    <source>
        <strain evidence="1 2">TRM66268-LWL</strain>
    </source>
</reference>
<evidence type="ECO:0008006" key="3">
    <source>
        <dbReference type="Google" id="ProtNLM"/>
    </source>
</evidence>
<dbReference type="RefSeq" id="WP_187814560.1">
    <property type="nucleotide sequence ID" value="NZ_JACTVJ010000007.1"/>
</dbReference>
<evidence type="ECO:0000313" key="1">
    <source>
        <dbReference type="EMBL" id="MBC9714076.1"/>
    </source>
</evidence>
<dbReference type="EMBL" id="JACTVJ010000007">
    <property type="protein sequence ID" value="MBC9714076.1"/>
    <property type="molecule type" value="Genomic_DNA"/>
</dbReference>
<evidence type="ECO:0000313" key="2">
    <source>
        <dbReference type="Proteomes" id="UP000642284"/>
    </source>
</evidence>
<keyword evidence="2" id="KW-1185">Reference proteome</keyword>
<sequence length="117" mass="12813">MTQRTQLRWNGAAALRGTRAGALRGLRIAAEHVLTESRKVVPIEEATLERSGVATVDESSLTAAVSYDTPYAVRQHEELSHRHDPGRTAKYLERPLTEQAGTVAAIIAAQLRRSLRG</sequence>
<accession>A0ABR7SEZ7</accession>
<name>A0ABR7SEZ7_9ACTN</name>
<organism evidence="1 2">
    <name type="scientific">Streptomyces polyasparticus</name>
    <dbReference type="NCBI Taxonomy" id="2767826"/>
    <lineage>
        <taxon>Bacteria</taxon>
        <taxon>Bacillati</taxon>
        <taxon>Actinomycetota</taxon>
        <taxon>Actinomycetes</taxon>
        <taxon>Kitasatosporales</taxon>
        <taxon>Streptomycetaceae</taxon>
        <taxon>Streptomyces</taxon>
    </lineage>
</organism>
<protein>
    <recommendedName>
        <fullName evidence="3">HK97 gp10 family phage protein</fullName>
    </recommendedName>
</protein>
<proteinExistence type="predicted"/>